<protein>
    <submittedName>
        <fullName evidence="2">Ig-like domain-containing protein</fullName>
    </submittedName>
</protein>
<dbReference type="Gene3D" id="2.60.40.1080">
    <property type="match status" value="2"/>
</dbReference>
<dbReference type="SMART" id="SM00635">
    <property type="entry name" value="BID_2"/>
    <property type="match status" value="2"/>
</dbReference>
<evidence type="ECO:0000259" key="1">
    <source>
        <dbReference type="PROSITE" id="PS51549"/>
    </source>
</evidence>
<gene>
    <name evidence="2" type="ORF">ACHKAR_02270</name>
</gene>
<evidence type="ECO:0000313" key="2">
    <source>
        <dbReference type="EMBL" id="MFH6982241.1"/>
    </source>
</evidence>
<comment type="caution">
    <text evidence="2">The sequence shown here is derived from an EMBL/GenBank/DDBJ whole genome shotgun (WGS) entry which is preliminary data.</text>
</comment>
<dbReference type="EMBL" id="JBIPKE010000011">
    <property type="protein sequence ID" value="MFH6982241.1"/>
    <property type="molecule type" value="Genomic_DNA"/>
</dbReference>
<proteinExistence type="predicted"/>
<accession>A0ABW7N3T3</accession>
<dbReference type="Pfam" id="PF02368">
    <property type="entry name" value="Big_2"/>
    <property type="match status" value="2"/>
</dbReference>
<dbReference type="PROSITE" id="PS51549">
    <property type="entry name" value="DM13"/>
    <property type="match status" value="1"/>
</dbReference>
<dbReference type="InterPro" id="IPR008964">
    <property type="entry name" value="Invasin/intimin_cell_adhesion"/>
</dbReference>
<organism evidence="2 3">
    <name type="scientific">Marinoscillum luteum</name>
    <dbReference type="NCBI Taxonomy" id="861051"/>
    <lineage>
        <taxon>Bacteria</taxon>
        <taxon>Pseudomonadati</taxon>
        <taxon>Bacteroidota</taxon>
        <taxon>Cytophagia</taxon>
        <taxon>Cytophagales</taxon>
        <taxon>Reichenbachiellaceae</taxon>
        <taxon>Marinoscillum</taxon>
    </lineage>
</organism>
<dbReference type="RefSeq" id="WP_395415999.1">
    <property type="nucleotide sequence ID" value="NZ_JBIPKE010000011.1"/>
</dbReference>
<sequence length="309" mass="33192">MRYREMYLLCLLSLASCIGTDFIDDPKDATILTEVTSISLKVGETAQIEATYYYNMWVAKEDAELIWQSNDRSVASVDQSGKVTAVGKGQTKIQISYANEETVTVDVTVVENTDDVARVQITAPGSSLMINETIQLTARAFTMDDVEITDKPVIWTSANETLATVNSSGLVTAHSNGIVSITAEIEEVKSPPLQLMIGTQARSGVFEGSGSYKAVGTATLFIDDNDQLILTFSADFETSFALGTFVYLANSTSGTVVRSQGLEIAEVTTNGAKTYNVSLVNSSVGLNDYNYVILLCKPASITFGSAALN</sequence>
<dbReference type="InterPro" id="IPR003343">
    <property type="entry name" value="Big_2"/>
</dbReference>
<evidence type="ECO:0000313" key="3">
    <source>
        <dbReference type="Proteomes" id="UP001610063"/>
    </source>
</evidence>
<dbReference type="InterPro" id="IPR019545">
    <property type="entry name" value="DM13_domain"/>
</dbReference>
<dbReference type="SUPFAM" id="SSF49373">
    <property type="entry name" value="Invasin/intimin cell-adhesion fragments"/>
    <property type="match status" value="2"/>
</dbReference>
<name>A0ABW7N3T3_9BACT</name>
<keyword evidence="3" id="KW-1185">Reference proteome</keyword>
<dbReference type="PROSITE" id="PS51257">
    <property type="entry name" value="PROKAR_LIPOPROTEIN"/>
    <property type="match status" value="1"/>
</dbReference>
<dbReference type="Proteomes" id="UP001610063">
    <property type="component" value="Unassembled WGS sequence"/>
</dbReference>
<feature type="domain" description="DM13" evidence="1">
    <location>
        <begin position="204"/>
        <end position="309"/>
    </location>
</feature>
<reference evidence="2 3" key="1">
    <citation type="journal article" date="2013" name="Int. J. Syst. Evol. Microbiol.">
        <title>Marinoscillum luteum sp. nov., isolated from marine sediment.</title>
        <authorList>
            <person name="Cha I.T."/>
            <person name="Park S.J."/>
            <person name="Kim S.J."/>
            <person name="Kim J.G."/>
            <person name="Jung M.Y."/>
            <person name="Shin K.S."/>
            <person name="Kwon K.K."/>
            <person name="Yang S.H."/>
            <person name="Seo Y.S."/>
            <person name="Rhee S.K."/>
        </authorList>
    </citation>
    <scope>NUCLEOTIDE SEQUENCE [LARGE SCALE GENOMIC DNA]</scope>
    <source>
        <strain evidence="2 3">KCTC 23939</strain>
    </source>
</reference>